<sequence length="153" mass="17588">MRRVSQQEVAMKHLPKEQRGAEALRLTIKTLLAASYSWRGYEAQRQWLEKLLQRDATAGFTPAERDGVARIAYMRTPFEGWAGYRVQELIKGALPYASDFDYDEELFLKEVDTESPTALVRDQMRMLVGLCRAAGMDLPRFDARYEAYDDEAA</sequence>
<keyword evidence="2" id="KW-1185">Reference proteome</keyword>
<organism evidence="1 2">
    <name type="scientific">Bradyrhizobium neotropicale</name>
    <dbReference type="NCBI Taxonomy" id="1497615"/>
    <lineage>
        <taxon>Bacteria</taxon>
        <taxon>Pseudomonadati</taxon>
        <taxon>Pseudomonadota</taxon>
        <taxon>Alphaproteobacteria</taxon>
        <taxon>Hyphomicrobiales</taxon>
        <taxon>Nitrobacteraceae</taxon>
        <taxon>Bradyrhizobium</taxon>
    </lineage>
</organism>
<dbReference type="Proteomes" id="UP000077173">
    <property type="component" value="Unassembled WGS sequence"/>
</dbReference>
<proteinExistence type="predicted"/>
<reference evidence="1 2" key="1">
    <citation type="submission" date="2016-02" db="EMBL/GenBank/DDBJ databases">
        <title>Draft genome sequence of the strain BR 10247T Bradyrhizobium neotropicale isolated from nodules of Centrolobium paraense.</title>
        <authorList>
            <person name="Simoes-Araujo J.L."/>
            <person name="Barauna A.C."/>
            <person name="Silva K."/>
            <person name="Zilli J.E."/>
        </authorList>
    </citation>
    <scope>NUCLEOTIDE SEQUENCE [LARGE SCALE GENOMIC DNA]</scope>
    <source>
        <strain evidence="1 2">BR 10247</strain>
    </source>
</reference>
<evidence type="ECO:0000313" key="1">
    <source>
        <dbReference type="EMBL" id="OAF19640.1"/>
    </source>
</evidence>
<evidence type="ECO:0000313" key="2">
    <source>
        <dbReference type="Proteomes" id="UP000077173"/>
    </source>
</evidence>
<dbReference type="AlphaFoldDB" id="A0A176ZG28"/>
<protein>
    <submittedName>
        <fullName evidence="1">Uncharacterized protein</fullName>
    </submittedName>
</protein>
<gene>
    <name evidence="1" type="ORF">AXW67_36145</name>
</gene>
<name>A0A176ZG28_9BRAD</name>
<comment type="caution">
    <text evidence="1">The sequence shown here is derived from an EMBL/GenBank/DDBJ whole genome shotgun (WGS) entry which is preliminary data.</text>
</comment>
<dbReference type="EMBL" id="LSEF01000023">
    <property type="protein sequence ID" value="OAF19640.1"/>
    <property type="molecule type" value="Genomic_DNA"/>
</dbReference>
<accession>A0A176ZG28</accession>